<name>A0A4D6LME2_VIGUN</name>
<dbReference type="EMBL" id="CP039348">
    <property type="protein sequence ID" value="QCD89747.1"/>
    <property type="molecule type" value="Genomic_DNA"/>
</dbReference>
<dbReference type="PANTHER" id="PTHR33103">
    <property type="entry name" value="OS01G0153900 PROTEIN"/>
    <property type="match status" value="1"/>
</dbReference>
<sequence>MASSSTKLTLKLFIDSKLEIVLFAETSKAVVDSFFTLLCLPFGTVTRILNKNQMIGSLGNLYQSVGSLNETYIPPNLDLDSINLFGDATLSPTTTPLPTCASPTPPSLPPVFSVASSPSSMMKKETSKAVVDSFFTLLCLPFGTVTRILNKNQMIGSLGNLYQSVGSLNETYIPPNLDLDSINLFGDATLSPTTTPLPTCASPTPPSLPPVFSVASSPSSMMKKGEALKQIL</sequence>
<organism evidence="1 2">
    <name type="scientific">Vigna unguiculata</name>
    <name type="common">Cowpea</name>
    <dbReference type="NCBI Taxonomy" id="3917"/>
    <lineage>
        <taxon>Eukaryota</taxon>
        <taxon>Viridiplantae</taxon>
        <taxon>Streptophyta</taxon>
        <taxon>Embryophyta</taxon>
        <taxon>Tracheophyta</taxon>
        <taxon>Spermatophyta</taxon>
        <taxon>Magnoliopsida</taxon>
        <taxon>eudicotyledons</taxon>
        <taxon>Gunneridae</taxon>
        <taxon>Pentapetalae</taxon>
        <taxon>rosids</taxon>
        <taxon>fabids</taxon>
        <taxon>Fabales</taxon>
        <taxon>Fabaceae</taxon>
        <taxon>Papilionoideae</taxon>
        <taxon>50 kb inversion clade</taxon>
        <taxon>NPAAA clade</taxon>
        <taxon>indigoferoid/millettioid clade</taxon>
        <taxon>Phaseoleae</taxon>
        <taxon>Vigna</taxon>
    </lineage>
</organism>
<evidence type="ECO:0000313" key="2">
    <source>
        <dbReference type="Proteomes" id="UP000501690"/>
    </source>
</evidence>
<protein>
    <submittedName>
        <fullName evidence="1">Uncharacterized protein</fullName>
    </submittedName>
</protein>
<gene>
    <name evidence="1" type="ORF">DEO72_LG4g696</name>
</gene>
<reference evidence="1 2" key="1">
    <citation type="submission" date="2019-04" db="EMBL/GenBank/DDBJ databases">
        <title>An improved genome assembly and genetic linkage map for asparagus bean, Vigna unguiculata ssp. sesquipedialis.</title>
        <authorList>
            <person name="Xia Q."/>
            <person name="Zhang R."/>
            <person name="Dong Y."/>
        </authorList>
    </citation>
    <scope>NUCLEOTIDE SEQUENCE [LARGE SCALE GENOMIC DNA]</scope>
    <source>
        <tissue evidence="1">Leaf</tissue>
    </source>
</reference>
<keyword evidence="2" id="KW-1185">Reference proteome</keyword>
<dbReference type="AlphaFoldDB" id="A0A4D6LME2"/>
<accession>A0A4D6LME2</accession>
<dbReference type="PANTHER" id="PTHR33103:SF19">
    <property type="entry name" value="OS09G0544700 PROTEIN"/>
    <property type="match status" value="1"/>
</dbReference>
<dbReference type="Pfam" id="PF05056">
    <property type="entry name" value="DUF674"/>
    <property type="match status" value="2"/>
</dbReference>
<dbReference type="Proteomes" id="UP000501690">
    <property type="component" value="Linkage Group LG4"/>
</dbReference>
<evidence type="ECO:0000313" key="1">
    <source>
        <dbReference type="EMBL" id="QCD89747.1"/>
    </source>
</evidence>
<proteinExistence type="predicted"/>
<dbReference type="InterPro" id="IPR007750">
    <property type="entry name" value="DUF674"/>
</dbReference>